<dbReference type="PANTHER" id="PTHR42850">
    <property type="entry name" value="METALLOPHOSPHOESTERASE"/>
    <property type="match status" value="1"/>
</dbReference>
<dbReference type="PANTHER" id="PTHR42850:SF10">
    <property type="entry name" value="SERINE_THREONINE-PROTEIN PHOSPHATASE 1"/>
    <property type="match status" value="1"/>
</dbReference>
<proteinExistence type="predicted"/>
<evidence type="ECO:0000259" key="1">
    <source>
        <dbReference type="PROSITE" id="PS00125"/>
    </source>
</evidence>
<dbReference type="InterPro" id="IPR050126">
    <property type="entry name" value="Ap4A_hydrolase"/>
</dbReference>
<dbReference type="SUPFAM" id="SSF56300">
    <property type="entry name" value="Metallo-dependent phosphatases"/>
    <property type="match status" value="1"/>
</dbReference>
<evidence type="ECO:0000313" key="3">
    <source>
        <dbReference type="Proteomes" id="UP001219956"/>
    </source>
</evidence>
<keyword evidence="3" id="KW-1185">Reference proteome</keyword>
<name>A0ABT5J270_9NEIS</name>
<organism evidence="2 3">
    <name type="scientific">Vogesella aquatica</name>
    <dbReference type="NCBI Taxonomy" id="2984206"/>
    <lineage>
        <taxon>Bacteria</taxon>
        <taxon>Pseudomonadati</taxon>
        <taxon>Pseudomonadota</taxon>
        <taxon>Betaproteobacteria</taxon>
        <taxon>Neisseriales</taxon>
        <taxon>Chromobacteriaceae</taxon>
        <taxon>Vogesella</taxon>
    </lineage>
</organism>
<evidence type="ECO:0000313" key="2">
    <source>
        <dbReference type="EMBL" id="MDC7718867.1"/>
    </source>
</evidence>
<dbReference type="Pfam" id="PF00149">
    <property type="entry name" value="Metallophos"/>
    <property type="match status" value="1"/>
</dbReference>
<protein>
    <submittedName>
        <fullName evidence="2">Metallophosphoesterase</fullName>
    </submittedName>
</protein>
<dbReference type="EMBL" id="JAQQLF010000027">
    <property type="protein sequence ID" value="MDC7718867.1"/>
    <property type="molecule type" value="Genomic_DNA"/>
</dbReference>
<dbReference type="InterPro" id="IPR029052">
    <property type="entry name" value="Metallo-depent_PP-like"/>
</dbReference>
<accession>A0ABT5J270</accession>
<feature type="domain" description="Serine/threonine specific protein phosphatases" evidence="1">
    <location>
        <begin position="71"/>
        <end position="76"/>
    </location>
</feature>
<dbReference type="InterPro" id="IPR006186">
    <property type="entry name" value="Ser/Thr-sp_prot-phosphatase"/>
</dbReference>
<gene>
    <name evidence="2" type="ORF">PQU95_16825</name>
</gene>
<dbReference type="PROSITE" id="PS00125">
    <property type="entry name" value="SER_THR_PHOSPHATASE"/>
    <property type="match status" value="1"/>
</dbReference>
<dbReference type="RefSeq" id="WP_272753079.1">
    <property type="nucleotide sequence ID" value="NZ_JAQQLF010000027.1"/>
</dbReference>
<dbReference type="Gene3D" id="3.60.21.10">
    <property type="match status" value="1"/>
</dbReference>
<sequence>MLFRTLPANTLGRDFVVGDVHGCFDTLGLLLGQVDFDPERDRLLSVGDLIDRGPRSWQVLDWLAQMWLFAVRGNHEQMAIDYDASDAWRERYARNGGEWFMALPPAQQQRYRNVFAAMPLAIELPVGNRLVGLVHADCPEDDWVVFQARLASGEGVACSNGQTVLHEATWSRERIRGQVRARVAGVDLLCVGHSPVSLARQRDNVLYVDTGAVYGRQLTLLCLQEMSVHSLACTESACVDE</sequence>
<dbReference type="InterPro" id="IPR004843">
    <property type="entry name" value="Calcineurin-like_PHP"/>
</dbReference>
<comment type="caution">
    <text evidence="2">The sequence shown here is derived from an EMBL/GenBank/DDBJ whole genome shotgun (WGS) entry which is preliminary data.</text>
</comment>
<dbReference type="Proteomes" id="UP001219956">
    <property type="component" value="Unassembled WGS sequence"/>
</dbReference>
<reference evidence="2 3" key="1">
    <citation type="submission" date="2023-01" db="EMBL/GenBank/DDBJ databases">
        <title>Novel species of the genus Vogesella isolated from rivers.</title>
        <authorList>
            <person name="Lu H."/>
        </authorList>
    </citation>
    <scope>NUCLEOTIDE SEQUENCE [LARGE SCALE GENOMIC DNA]</scope>
    <source>
        <strain evidence="2 3">DC21W</strain>
    </source>
</reference>